<evidence type="ECO:0000313" key="2">
    <source>
        <dbReference type="Proteomes" id="UP000594975"/>
    </source>
</evidence>
<name>A0A7T3F9Q6_9MICC</name>
<dbReference type="GeneID" id="61262654"/>
<organism evidence="1 2">
    <name type="scientific">Rothia kristinae</name>
    <dbReference type="NCBI Taxonomy" id="37923"/>
    <lineage>
        <taxon>Bacteria</taxon>
        <taxon>Bacillati</taxon>
        <taxon>Actinomycetota</taxon>
        <taxon>Actinomycetes</taxon>
        <taxon>Micrococcales</taxon>
        <taxon>Micrococcaceae</taxon>
        <taxon>Rothia</taxon>
    </lineage>
</organism>
<dbReference type="EMBL" id="CP065738">
    <property type="protein sequence ID" value="QPT54449.1"/>
    <property type="molecule type" value="Genomic_DNA"/>
</dbReference>
<dbReference type="NCBIfam" id="TIGR02570">
    <property type="entry name" value="cas7_GSU0053"/>
    <property type="match status" value="1"/>
</dbReference>
<dbReference type="Proteomes" id="UP000594975">
    <property type="component" value="Chromosome"/>
</dbReference>
<dbReference type="Pfam" id="PF09617">
    <property type="entry name" value="Cas_GSU0053"/>
    <property type="match status" value="1"/>
</dbReference>
<accession>A0A7T3F9Q6</accession>
<sequence length="407" mass="42752">MTEKLTFDHLLTACSAGGATALTIRTDLAPAGGEHATVAPPRYVSGGNTPTFAFETRFIDGAPVNTVILDAKQSVSNRDEMAVLQARQDEDSPAHEVLSRVPTIQVSYEGGTYTDLEVPARAYEGHFRAGTIDGTPATHHEKYLAVRNASPSNAAAVFTTSPTTALYGGWDATRKSNQARFRTALTGEVIGVTAEQREGYATASPTRGAGRTDVISPSVKLDAKTLESIVAGQKDELSATNLGKIEAQVKKAKDKPISLAALGLGSIPPSVDQNLGGVACSRIIRTRVLSFAALRQLRFGGTAAADAAHRAVLAAYGLLASALSESELVLRANCDLVEDDAPNVVLDQRRGKKLELAPIEVEDGVALLEQALAHLKEVAGVEWNGEVLEITGNSAITASASTDEPEA</sequence>
<gene>
    <name evidence="1" type="primary">cas7u</name>
    <name evidence="1" type="ORF">I6G21_04630</name>
</gene>
<dbReference type="KEGG" id="rkr:I6G21_04630"/>
<dbReference type="AlphaFoldDB" id="A0A7T3F9Q6"/>
<evidence type="ECO:0000313" key="1">
    <source>
        <dbReference type="EMBL" id="QPT54449.1"/>
    </source>
</evidence>
<reference evidence="1 2" key="1">
    <citation type="submission" date="2020-12" db="EMBL/GenBank/DDBJ databases">
        <title>FDA dAtabase for Regulatory Grade micrObial Sequences (FDA-ARGOS): Supporting development and validation of Infectious Disease Dx tests.</title>
        <authorList>
            <person name="Sproer C."/>
            <person name="Gronow S."/>
            <person name="Severitt S."/>
            <person name="Schroder I."/>
            <person name="Tallon L."/>
            <person name="Sadzewicz L."/>
            <person name="Zhao X."/>
            <person name="Boylan J."/>
            <person name="Ott S."/>
            <person name="Bowen H."/>
            <person name="Vavikolanu K."/>
            <person name="Mehta A."/>
            <person name="Aluvathingal J."/>
            <person name="Nadendla S."/>
            <person name="Lowell S."/>
            <person name="Myers T."/>
            <person name="Yan Y."/>
            <person name="Sichtig H."/>
        </authorList>
    </citation>
    <scope>NUCLEOTIDE SEQUENCE [LARGE SCALE GENOMIC DNA]</scope>
    <source>
        <strain evidence="1 2">FDAARGOS_864</strain>
    </source>
</reference>
<protein>
    <submittedName>
        <fullName evidence="1">Type I-U CRISPR-associated protein Cas7</fullName>
    </submittedName>
</protein>
<dbReference type="RefSeq" id="WP_064725550.1">
    <property type="nucleotide sequence ID" value="NZ_CP065738.1"/>
</dbReference>
<dbReference type="InterPro" id="IPR013403">
    <property type="entry name" value="CRISPR-assoc_prot_Csb1/Cas7u"/>
</dbReference>
<proteinExistence type="predicted"/>